<proteinExistence type="predicted"/>
<evidence type="ECO:0000313" key="1">
    <source>
        <dbReference type="EMBL" id="QHS91240.1"/>
    </source>
</evidence>
<dbReference type="EMBL" id="MN739157">
    <property type="protein sequence ID" value="QHS91240.1"/>
    <property type="molecule type" value="Genomic_DNA"/>
</dbReference>
<accession>A0A6C0BGM0</accession>
<dbReference type="AlphaFoldDB" id="A0A6C0BGM0"/>
<protein>
    <submittedName>
        <fullName evidence="1">Uncharacterized protein</fullName>
    </submittedName>
</protein>
<organism evidence="1">
    <name type="scientific">viral metagenome</name>
    <dbReference type="NCBI Taxonomy" id="1070528"/>
    <lineage>
        <taxon>unclassified sequences</taxon>
        <taxon>metagenomes</taxon>
        <taxon>organismal metagenomes</taxon>
    </lineage>
</organism>
<sequence length="250" mass="29578">MTYEQKLSMQGVEVTLKLNYSANEVIFDLILTSESGEKLETTGCVTHMKDHVHLTQMEKEYEERVQEEKFSPTYLSQQVKRISSSSTFEEKRISFIECMTYLYAHREEIVRYRNFLDIMIYKCYEIKAENPTDSELNGVCDKILTHFGLETDMEVYAQKKAEKEEASKKQEHIEVAKAPNPCNASVSMEPRLKDREEHLRLLEKVAKTYDIPFATKMYEQYMDWKVTYQGNARNRYQRMCEFIESLPLFK</sequence>
<name>A0A6C0BGM0_9ZZZZ</name>
<reference evidence="1" key="1">
    <citation type="journal article" date="2020" name="Nature">
        <title>Giant virus diversity and host interactions through global metagenomics.</title>
        <authorList>
            <person name="Schulz F."/>
            <person name="Roux S."/>
            <person name="Paez-Espino D."/>
            <person name="Jungbluth S."/>
            <person name="Walsh D.A."/>
            <person name="Denef V.J."/>
            <person name="McMahon K.D."/>
            <person name="Konstantinidis K.T."/>
            <person name="Eloe-Fadrosh E.A."/>
            <person name="Kyrpides N.C."/>
            <person name="Woyke T."/>
        </authorList>
    </citation>
    <scope>NUCLEOTIDE SEQUENCE</scope>
    <source>
        <strain evidence="1">GVMAG-M-3300013004-44</strain>
    </source>
</reference>